<feature type="non-terminal residue" evidence="1">
    <location>
        <position position="50"/>
    </location>
</feature>
<keyword evidence="2" id="KW-1185">Reference proteome</keyword>
<dbReference type="Proteomes" id="UP001529510">
    <property type="component" value="Unassembled WGS sequence"/>
</dbReference>
<dbReference type="EMBL" id="JAMKFB020000024">
    <property type="protein sequence ID" value="KAL0156936.1"/>
    <property type="molecule type" value="Genomic_DNA"/>
</dbReference>
<accession>A0ABD0N7X0</accession>
<dbReference type="AlphaFoldDB" id="A0ABD0N7X0"/>
<name>A0ABD0N7X0_CIRMR</name>
<feature type="non-terminal residue" evidence="1">
    <location>
        <position position="1"/>
    </location>
</feature>
<evidence type="ECO:0000313" key="1">
    <source>
        <dbReference type="EMBL" id="KAL0156936.1"/>
    </source>
</evidence>
<sequence length="50" mass="5500">RRSVLDQQLQRSDHQAVGREEVFTQRGARGLTARCHTTELGLPLAAGSPE</sequence>
<comment type="caution">
    <text evidence="1">The sequence shown here is derived from an EMBL/GenBank/DDBJ whole genome shotgun (WGS) entry which is preliminary data.</text>
</comment>
<protein>
    <submittedName>
        <fullName evidence="1">Uncharacterized protein</fullName>
    </submittedName>
</protein>
<gene>
    <name evidence="1" type="ORF">M9458_048182</name>
</gene>
<evidence type="ECO:0000313" key="2">
    <source>
        <dbReference type="Proteomes" id="UP001529510"/>
    </source>
</evidence>
<reference evidence="1 2" key="1">
    <citation type="submission" date="2024-05" db="EMBL/GenBank/DDBJ databases">
        <title>Genome sequencing and assembly of Indian major carp, Cirrhinus mrigala (Hamilton, 1822).</title>
        <authorList>
            <person name="Mohindra V."/>
            <person name="Chowdhury L.M."/>
            <person name="Lal K."/>
            <person name="Jena J.K."/>
        </authorList>
    </citation>
    <scope>NUCLEOTIDE SEQUENCE [LARGE SCALE GENOMIC DNA]</scope>
    <source>
        <strain evidence="1">CM1030</strain>
        <tissue evidence="1">Blood</tissue>
    </source>
</reference>
<organism evidence="1 2">
    <name type="scientific">Cirrhinus mrigala</name>
    <name type="common">Mrigala</name>
    <dbReference type="NCBI Taxonomy" id="683832"/>
    <lineage>
        <taxon>Eukaryota</taxon>
        <taxon>Metazoa</taxon>
        <taxon>Chordata</taxon>
        <taxon>Craniata</taxon>
        <taxon>Vertebrata</taxon>
        <taxon>Euteleostomi</taxon>
        <taxon>Actinopterygii</taxon>
        <taxon>Neopterygii</taxon>
        <taxon>Teleostei</taxon>
        <taxon>Ostariophysi</taxon>
        <taxon>Cypriniformes</taxon>
        <taxon>Cyprinidae</taxon>
        <taxon>Labeoninae</taxon>
        <taxon>Labeonini</taxon>
        <taxon>Cirrhinus</taxon>
    </lineage>
</organism>
<proteinExistence type="predicted"/>